<dbReference type="GO" id="GO:0006260">
    <property type="term" value="P:DNA replication"/>
    <property type="evidence" value="ECO:0007669"/>
    <property type="project" value="UniProtKB-UniRule"/>
</dbReference>
<dbReference type="InterPro" id="IPR056772">
    <property type="entry name" value="RecA-like_ORC2"/>
</dbReference>
<keyword evidence="3 5" id="KW-0235">DNA replication</keyword>
<feature type="compositionally biased region" description="Polar residues" evidence="6">
    <location>
        <begin position="354"/>
        <end position="365"/>
    </location>
</feature>
<keyword evidence="10" id="KW-1185">Reference proteome</keyword>
<dbReference type="PANTHER" id="PTHR14052">
    <property type="entry name" value="ORIGIN RECOGNITION COMPLEX SUBUNIT 2"/>
    <property type="match status" value="1"/>
</dbReference>
<comment type="function">
    <text evidence="5">Component of the origin recognition complex (ORC) that binds origins of replication. DNA-binding is ATP-dependent. ORC is required to assemble the pre-replication complex necessary to initiate DNA replication.</text>
</comment>
<accession>A0A165HCY0</accession>
<proteinExistence type="inferred from homology"/>
<comment type="similarity">
    <text evidence="2 5">Belongs to the ORC2 family.</text>
</comment>
<feature type="region of interest" description="Disordered" evidence="6">
    <location>
        <begin position="1"/>
        <end position="72"/>
    </location>
</feature>
<organism evidence="9 10">
    <name type="scientific">Laetiporus sulphureus 93-53</name>
    <dbReference type="NCBI Taxonomy" id="1314785"/>
    <lineage>
        <taxon>Eukaryota</taxon>
        <taxon>Fungi</taxon>
        <taxon>Dikarya</taxon>
        <taxon>Basidiomycota</taxon>
        <taxon>Agaricomycotina</taxon>
        <taxon>Agaricomycetes</taxon>
        <taxon>Polyporales</taxon>
        <taxon>Laetiporus</taxon>
    </lineage>
</organism>
<dbReference type="InterPro" id="IPR056773">
    <property type="entry name" value="WHD_ORC2"/>
</dbReference>
<name>A0A165HCY0_9APHY</name>
<dbReference type="GeneID" id="63824920"/>
<evidence type="ECO:0000256" key="2">
    <source>
        <dbReference type="ARBA" id="ARBA00007421"/>
    </source>
</evidence>
<feature type="region of interest" description="Disordered" evidence="6">
    <location>
        <begin position="330"/>
        <end position="366"/>
    </location>
</feature>
<evidence type="ECO:0000313" key="9">
    <source>
        <dbReference type="EMBL" id="KZT11565.1"/>
    </source>
</evidence>
<feature type="region of interest" description="Disordered" evidence="6">
    <location>
        <begin position="402"/>
        <end position="425"/>
    </location>
</feature>
<feature type="domain" description="Origin recognition complex subunit 2 RecA-like" evidence="7">
    <location>
        <begin position="146"/>
        <end position="379"/>
    </location>
</feature>
<dbReference type="GO" id="GO:0005664">
    <property type="term" value="C:nuclear origin of replication recognition complex"/>
    <property type="evidence" value="ECO:0007669"/>
    <property type="project" value="UniProtKB-UniRule"/>
</dbReference>
<comment type="subunit">
    <text evidence="5">Component of the origin recognition complex (ORC).</text>
</comment>
<feature type="compositionally biased region" description="Acidic residues" evidence="6">
    <location>
        <begin position="25"/>
        <end position="35"/>
    </location>
</feature>
<evidence type="ECO:0000256" key="4">
    <source>
        <dbReference type="ARBA" id="ARBA00023242"/>
    </source>
</evidence>
<dbReference type="Proteomes" id="UP000076871">
    <property type="component" value="Unassembled WGS sequence"/>
</dbReference>
<evidence type="ECO:0000256" key="6">
    <source>
        <dbReference type="SAM" id="MobiDB-lite"/>
    </source>
</evidence>
<evidence type="ECO:0000256" key="1">
    <source>
        <dbReference type="ARBA" id="ARBA00004123"/>
    </source>
</evidence>
<dbReference type="STRING" id="1314785.A0A165HCY0"/>
<feature type="compositionally biased region" description="Polar residues" evidence="6">
    <location>
        <begin position="8"/>
        <end position="19"/>
    </location>
</feature>
<dbReference type="RefSeq" id="XP_040769305.1">
    <property type="nucleotide sequence ID" value="XM_040907891.1"/>
</dbReference>
<comment type="subcellular location">
    <subcellularLocation>
        <location evidence="1 5">Nucleus</location>
    </subcellularLocation>
</comment>
<dbReference type="InParanoid" id="A0A165HCY0"/>
<evidence type="ECO:0000256" key="5">
    <source>
        <dbReference type="RuleBase" id="RU368084"/>
    </source>
</evidence>
<evidence type="ECO:0000256" key="3">
    <source>
        <dbReference type="ARBA" id="ARBA00022705"/>
    </source>
</evidence>
<evidence type="ECO:0000259" key="8">
    <source>
        <dbReference type="Pfam" id="PF24882"/>
    </source>
</evidence>
<evidence type="ECO:0000313" key="10">
    <source>
        <dbReference type="Proteomes" id="UP000076871"/>
    </source>
</evidence>
<protein>
    <recommendedName>
        <fullName evidence="5">Origin recognition complex subunit 2</fullName>
    </recommendedName>
</protein>
<sequence length="546" mass="57660">MSVYASESELSYMSSTRSYATGIDTEADEDLEDDASPAPAPAPSPARSSHYASRRRPEPPADDDYDDAPGAAPADVPFGFSARTAFDAYFEHASRPARTSATVFSQLLAPLTPAEYAAALARARAPASDALSNCGPLWENGPVGVQRKVFARWAVELGEGFNLLFYGYGSKRRVLNVFGTEVARGRVRVGPRVGGQRERGGRGRTHVLVCNGFQPGFALKDLLGAVEAIPALEEALEEVGAGAGKGTSVEAQTQRVYDVFSREGKEERLLLVIHNIDGPGLRGAKAKAALALLALASRIHIVASVDHIAAPTRWTLSELFARKDLPFRARPQASSSNVKGKGKGKAKDTRRQNTDGNDLPTSGSHPTIPRRGFAWLWHDLTTLAPYDLELASADPSSLSGASFFSSSSRRTQPTAPGAPGASRAQIVTESAARHVLASVTQKARKLFVLLGGKQLELMEAPGAGGVEGAASAAYDYDRLFAAARDEFVATSDTALRALLGEFRDHGLVVSVAAAGGGAGGGGEALWIPMRRDALGKIVAELQAEGI</sequence>
<evidence type="ECO:0000259" key="7">
    <source>
        <dbReference type="Pfam" id="PF04084"/>
    </source>
</evidence>
<keyword evidence="4 5" id="KW-0539">Nucleus</keyword>
<dbReference type="GO" id="GO:0003688">
    <property type="term" value="F:DNA replication origin binding"/>
    <property type="evidence" value="ECO:0007669"/>
    <property type="project" value="UniProtKB-UniRule"/>
</dbReference>
<dbReference type="FunCoup" id="A0A165HCY0">
    <property type="interactions" value="1061"/>
</dbReference>
<dbReference type="PANTHER" id="PTHR14052:SF0">
    <property type="entry name" value="ORIGIN RECOGNITION COMPLEX SUBUNIT 2"/>
    <property type="match status" value="1"/>
</dbReference>
<reference evidence="9 10" key="1">
    <citation type="journal article" date="2016" name="Mol. Biol. Evol.">
        <title>Comparative Genomics of Early-Diverging Mushroom-Forming Fungi Provides Insights into the Origins of Lignocellulose Decay Capabilities.</title>
        <authorList>
            <person name="Nagy L.G."/>
            <person name="Riley R."/>
            <person name="Tritt A."/>
            <person name="Adam C."/>
            <person name="Daum C."/>
            <person name="Floudas D."/>
            <person name="Sun H."/>
            <person name="Yadav J.S."/>
            <person name="Pangilinan J."/>
            <person name="Larsson K.H."/>
            <person name="Matsuura K."/>
            <person name="Barry K."/>
            <person name="Labutti K."/>
            <person name="Kuo R."/>
            <person name="Ohm R.A."/>
            <person name="Bhattacharya S.S."/>
            <person name="Shirouzu T."/>
            <person name="Yoshinaga Y."/>
            <person name="Martin F.M."/>
            <person name="Grigoriev I.V."/>
            <person name="Hibbett D.S."/>
        </authorList>
    </citation>
    <scope>NUCLEOTIDE SEQUENCE [LARGE SCALE GENOMIC DNA]</scope>
    <source>
        <strain evidence="9 10">93-53</strain>
    </source>
</reference>
<dbReference type="AlphaFoldDB" id="A0A165HCY0"/>
<feature type="domain" description="Origin recognition complex subunit 2 winged-helix" evidence="8">
    <location>
        <begin position="468"/>
        <end position="532"/>
    </location>
</feature>
<dbReference type="InterPro" id="IPR007220">
    <property type="entry name" value="ORC2"/>
</dbReference>
<dbReference type="EMBL" id="KV427607">
    <property type="protein sequence ID" value="KZT11565.1"/>
    <property type="molecule type" value="Genomic_DNA"/>
</dbReference>
<dbReference type="OrthoDB" id="346673at2759"/>
<dbReference type="Pfam" id="PF04084">
    <property type="entry name" value="RecA-like_ORC2"/>
    <property type="match status" value="1"/>
</dbReference>
<gene>
    <name evidence="9" type="ORF">LAESUDRAFT_720809</name>
</gene>
<dbReference type="Pfam" id="PF24882">
    <property type="entry name" value="WHD_ORC2"/>
    <property type="match status" value="1"/>
</dbReference>